<protein>
    <submittedName>
        <fullName evidence="4">Ran-specific GTPase-activating protein</fullName>
    </submittedName>
</protein>
<dbReference type="InterPro" id="IPR045256">
    <property type="entry name" value="RanBP1_RanBD"/>
</dbReference>
<sequence>MLFHSLCRSCVTVNRMDEDNELTEIFMDKWVTIGIACGVVLAAVIIVVIISLLACFIWRRKSEPSKSSKNRSDSELNLKERSNPYVPNLVNATQPYYVQPSEDQKLAPSAEMLHYQYQRDRSPAQTYPSAPPAPQFPAEGEYVYEVPGLASPGDEKESGEENVSAYFEPIVSRPLISVKTLEEDETISRAKLFRFDAKSEEPEWKERGTGELKVLRSPGTHHSRVIMRRDKTLKICANHHILPCMELQAITGSSRSFIWKAPNDFADNAVKAQILGVRFANAEIAQEFKKVFDKCKQSLWGPLDPPATYPEKGALELLKDTTKKSDSTTPESESKAAENHLSDRFSKLELQSTMEKQSIDVTAH</sequence>
<keyword evidence="2" id="KW-0812">Transmembrane</keyword>
<dbReference type="InterPro" id="IPR045255">
    <property type="entry name" value="RanBP1-like"/>
</dbReference>
<feature type="compositionally biased region" description="Polar residues" evidence="1">
    <location>
        <begin position="349"/>
        <end position="364"/>
    </location>
</feature>
<evidence type="ECO:0000256" key="1">
    <source>
        <dbReference type="SAM" id="MobiDB-lite"/>
    </source>
</evidence>
<dbReference type="CDD" id="cd13179">
    <property type="entry name" value="RanBD_RanBP1"/>
    <property type="match status" value="1"/>
</dbReference>
<dbReference type="SMART" id="SM00160">
    <property type="entry name" value="RanBD"/>
    <property type="match status" value="1"/>
</dbReference>
<dbReference type="PROSITE" id="PS50196">
    <property type="entry name" value="RANBD1"/>
    <property type="match status" value="1"/>
</dbReference>
<name>A0ABR4QHC1_9CEST</name>
<feature type="domain" description="RanBD1" evidence="3">
    <location>
        <begin position="166"/>
        <end position="301"/>
    </location>
</feature>
<dbReference type="EMBL" id="JAKROA010000003">
    <property type="protein sequence ID" value="KAL5109184.1"/>
    <property type="molecule type" value="Genomic_DNA"/>
</dbReference>
<dbReference type="SUPFAM" id="SSF50729">
    <property type="entry name" value="PH domain-like"/>
    <property type="match status" value="1"/>
</dbReference>
<feature type="region of interest" description="Disordered" evidence="1">
    <location>
        <begin position="319"/>
        <end position="364"/>
    </location>
</feature>
<keyword evidence="5" id="KW-1185">Reference proteome</keyword>
<organism evidence="4 5">
    <name type="scientific">Taenia crassiceps</name>
    <dbReference type="NCBI Taxonomy" id="6207"/>
    <lineage>
        <taxon>Eukaryota</taxon>
        <taxon>Metazoa</taxon>
        <taxon>Spiralia</taxon>
        <taxon>Lophotrochozoa</taxon>
        <taxon>Platyhelminthes</taxon>
        <taxon>Cestoda</taxon>
        <taxon>Eucestoda</taxon>
        <taxon>Cyclophyllidea</taxon>
        <taxon>Taeniidae</taxon>
        <taxon>Taenia</taxon>
    </lineage>
</organism>
<evidence type="ECO:0000259" key="3">
    <source>
        <dbReference type="PROSITE" id="PS50196"/>
    </source>
</evidence>
<gene>
    <name evidence="4" type="ORF">TcWFU_007298</name>
</gene>
<dbReference type="PANTHER" id="PTHR23138">
    <property type="entry name" value="RAN BINDING PROTEIN"/>
    <property type="match status" value="1"/>
</dbReference>
<dbReference type="InterPro" id="IPR011993">
    <property type="entry name" value="PH-like_dom_sf"/>
</dbReference>
<dbReference type="PANTHER" id="PTHR23138:SF94">
    <property type="entry name" value="RAN BINDING PROTEIN 1"/>
    <property type="match status" value="1"/>
</dbReference>
<feature type="transmembrane region" description="Helical" evidence="2">
    <location>
        <begin position="30"/>
        <end position="58"/>
    </location>
</feature>
<reference evidence="4 5" key="1">
    <citation type="journal article" date="2022" name="Front. Cell. Infect. Microbiol.">
        <title>The Genomes of Two Strains of Taenia crassiceps the Animal Model for the Study of Human Cysticercosis.</title>
        <authorList>
            <person name="Bobes R.J."/>
            <person name="Estrada K."/>
            <person name="Rios-Valencia D.G."/>
            <person name="Calderon-Gallegos A."/>
            <person name="de la Torre P."/>
            <person name="Carrero J.C."/>
            <person name="Sanchez-Flores A."/>
            <person name="Laclette J.P."/>
        </authorList>
    </citation>
    <scope>NUCLEOTIDE SEQUENCE [LARGE SCALE GENOMIC DNA]</scope>
    <source>
        <strain evidence="4">WFUcys</strain>
    </source>
</reference>
<evidence type="ECO:0000256" key="2">
    <source>
        <dbReference type="SAM" id="Phobius"/>
    </source>
</evidence>
<proteinExistence type="predicted"/>
<dbReference type="InterPro" id="IPR000156">
    <property type="entry name" value="Ran_bind_dom"/>
</dbReference>
<dbReference type="Proteomes" id="UP001651158">
    <property type="component" value="Unassembled WGS sequence"/>
</dbReference>
<evidence type="ECO:0000313" key="4">
    <source>
        <dbReference type="EMBL" id="KAL5109184.1"/>
    </source>
</evidence>
<accession>A0ABR4QHC1</accession>
<comment type="caution">
    <text evidence="4">The sequence shown here is derived from an EMBL/GenBank/DDBJ whole genome shotgun (WGS) entry which is preliminary data.</text>
</comment>
<feature type="compositionally biased region" description="Basic and acidic residues" evidence="1">
    <location>
        <begin position="319"/>
        <end position="347"/>
    </location>
</feature>
<dbReference type="Pfam" id="PF00638">
    <property type="entry name" value="Ran_BP1"/>
    <property type="match status" value="1"/>
</dbReference>
<dbReference type="Gene3D" id="2.30.29.30">
    <property type="entry name" value="Pleckstrin-homology domain (PH domain)/Phosphotyrosine-binding domain (PTB)"/>
    <property type="match status" value="1"/>
</dbReference>
<evidence type="ECO:0000313" key="5">
    <source>
        <dbReference type="Proteomes" id="UP001651158"/>
    </source>
</evidence>
<keyword evidence="2" id="KW-0472">Membrane</keyword>
<keyword evidence="2" id="KW-1133">Transmembrane helix</keyword>